<organism evidence="2 3">
    <name type="scientific">Salinicola endophyticus</name>
    <dbReference type="NCBI Taxonomy" id="1949083"/>
    <lineage>
        <taxon>Bacteria</taxon>
        <taxon>Pseudomonadati</taxon>
        <taxon>Pseudomonadota</taxon>
        <taxon>Gammaproteobacteria</taxon>
        <taxon>Oceanospirillales</taxon>
        <taxon>Halomonadaceae</taxon>
        <taxon>Salinicola</taxon>
    </lineage>
</organism>
<gene>
    <name evidence="2" type="ORF">EVC62_08075</name>
</gene>
<accession>A0ABY8FLY1</accession>
<dbReference type="Proteomes" id="UP001321526">
    <property type="component" value="Chromosome"/>
</dbReference>
<sequence>MFSRTYAATLTTLAAEFSGERLETWTFDDRATRRQAEAALAERGIAARCRSAYKPLLCAFREEIETRDLLACEVIYPRHPQASEQRFRLESYPLAACYPQVAFRFVAGVCRAALPVYRLRLRYADGRERECEVLAPNRVHDDFTGEPALSPCGWCREGGLAGAAMEEKAAETASGGRALWTAFEALYHDSVSAIRDADWGDEPYFARLEIAVTLPVDDEPLAYDDEVLSLREALHEELYFSLLEVFQRRSGRPPGDRHLQPGQIVPQVRRGETLSVRAVAHAALPQATLPDIPAGDWQAQLSAPQGPLPPAVIEAALAALPGSRFQARSVAGRTLSGCHIAGRDRAVMISAGQHANETSSPAGSLQAAFTLARRPGAHFTLCPLENPDGYALHQQLIADNPRHMHHAARYTALGDDLEYREPARFESTIRTQAEQLSGAQLHLNLHGYPAHEWTRPLSGYVPRGFEMWTIPKGFFLILRYRPGWEAAARWLLEAVTRALAEEAALQALNRRQLAQFNAHAGDDGFERINGFPCWLAVDERHRVPLTLITEYPDETVYTDAFQAAAAAQRATVLAAYEAFQRLPAALLEPDPT</sequence>
<dbReference type="SUPFAM" id="SSF53187">
    <property type="entry name" value="Zn-dependent exopeptidases"/>
    <property type="match status" value="1"/>
</dbReference>
<evidence type="ECO:0000313" key="2">
    <source>
        <dbReference type="EMBL" id="WFF43542.1"/>
    </source>
</evidence>
<dbReference type="Pfam" id="PF00246">
    <property type="entry name" value="Peptidase_M14"/>
    <property type="match status" value="1"/>
</dbReference>
<protein>
    <submittedName>
        <fullName evidence="2">Peptidase M14</fullName>
    </submittedName>
</protein>
<dbReference type="Gene3D" id="3.40.630.10">
    <property type="entry name" value="Zn peptidases"/>
    <property type="match status" value="1"/>
</dbReference>
<proteinExistence type="predicted"/>
<evidence type="ECO:0000259" key="1">
    <source>
        <dbReference type="Pfam" id="PF00246"/>
    </source>
</evidence>
<dbReference type="EMBL" id="CP035631">
    <property type="protein sequence ID" value="WFF43542.1"/>
    <property type="molecule type" value="Genomic_DNA"/>
</dbReference>
<name>A0ABY8FLY1_9GAMM</name>
<dbReference type="InterPro" id="IPR000834">
    <property type="entry name" value="Peptidase_M14"/>
</dbReference>
<reference evidence="2 3" key="1">
    <citation type="submission" date="2019-01" db="EMBL/GenBank/DDBJ databases">
        <title>Genome sequence of Salinicola endophyticus REST5.</title>
        <authorList>
            <person name="Nascimento F.X."/>
        </authorList>
    </citation>
    <scope>NUCLEOTIDE SEQUENCE [LARGE SCALE GENOMIC DNA]</scope>
    <source>
        <strain evidence="2 3">REST5</strain>
    </source>
</reference>
<evidence type="ECO:0000313" key="3">
    <source>
        <dbReference type="Proteomes" id="UP001321526"/>
    </source>
</evidence>
<keyword evidence="3" id="KW-1185">Reference proteome</keyword>
<feature type="domain" description="Peptidase M14" evidence="1">
    <location>
        <begin position="328"/>
        <end position="401"/>
    </location>
</feature>